<protein>
    <submittedName>
        <fullName evidence="5">TetR/AcrR family transcriptional regulator</fullName>
    </submittedName>
</protein>
<keyword evidence="6" id="KW-1185">Reference proteome</keyword>
<dbReference type="Pfam" id="PF00440">
    <property type="entry name" value="TetR_N"/>
    <property type="match status" value="1"/>
</dbReference>
<dbReference type="Proteomes" id="UP000749040">
    <property type="component" value="Unassembled WGS sequence"/>
</dbReference>
<dbReference type="PROSITE" id="PS50977">
    <property type="entry name" value="HTH_TETR_2"/>
    <property type="match status" value="1"/>
</dbReference>
<feature type="region of interest" description="Disordered" evidence="3">
    <location>
        <begin position="117"/>
        <end position="139"/>
    </location>
</feature>
<dbReference type="EMBL" id="JADKYB010000004">
    <property type="protein sequence ID" value="MBM9504860.1"/>
    <property type="molecule type" value="Genomic_DNA"/>
</dbReference>
<feature type="DNA-binding region" description="H-T-H motif" evidence="2">
    <location>
        <begin position="36"/>
        <end position="55"/>
    </location>
</feature>
<evidence type="ECO:0000313" key="5">
    <source>
        <dbReference type="EMBL" id="MBM9504860.1"/>
    </source>
</evidence>
<dbReference type="PANTHER" id="PTHR30055:SF209">
    <property type="entry name" value="POSSIBLE TRANSCRIPTIONAL REGULATORY PROTEIN (PROBABLY TETR-FAMILY)"/>
    <property type="match status" value="1"/>
</dbReference>
<evidence type="ECO:0000256" key="3">
    <source>
        <dbReference type="SAM" id="MobiDB-lite"/>
    </source>
</evidence>
<dbReference type="PANTHER" id="PTHR30055">
    <property type="entry name" value="HTH-TYPE TRANSCRIPTIONAL REGULATOR RUTR"/>
    <property type="match status" value="1"/>
</dbReference>
<comment type="caution">
    <text evidence="5">The sequence shown here is derived from an EMBL/GenBank/DDBJ whole genome shotgun (WGS) entry which is preliminary data.</text>
</comment>
<reference evidence="5 6" key="1">
    <citation type="submission" date="2021-01" db="EMBL/GenBank/DDBJ databases">
        <title>Streptomyces acididurans sp. nov., isolated from a peat swamp forest soil.</title>
        <authorList>
            <person name="Chantavorakit T."/>
            <person name="Duangmal K."/>
        </authorList>
    </citation>
    <scope>NUCLEOTIDE SEQUENCE [LARGE SCALE GENOMIC DNA]</scope>
    <source>
        <strain evidence="5 6">KK5PA1</strain>
    </source>
</reference>
<keyword evidence="1 2" id="KW-0238">DNA-binding</keyword>
<proteinExistence type="predicted"/>
<gene>
    <name evidence="5" type="ORF">ITX44_09980</name>
</gene>
<evidence type="ECO:0000259" key="4">
    <source>
        <dbReference type="PROSITE" id="PS50977"/>
    </source>
</evidence>
<sequence length="210" mass="22481">MPPAARQERADAARNRQAILRATEELLAEHRPEEISMERVAAAAGVGKGTVFHRFGSRTGLMRELMLQRVLALHEQVTDGPPPLGPGAPPRDRLLAFLDAVAAVLGRNKRLMAALGHAESTERQGGDRHGSQDAHADRSPGSVYSFWHGHIAGLLAEANPELDADLHAYLIIAAFHSPAVLDLLDAGEADRLARALRRSAAALLDAPGSE</sequence>
<accession>A0ABS2TRG3</accession>
<dbReference type="RefSeq" id="WP_205356703.1">
    <property type="nucleotide sequence ID" value="NZ_JADKYB010000004.1"/>
</dbReference>
<organism evidence="5 6">
    <name type="scientific">Actinacidiphila acididurans</name>
    <dbReference type="NCBI Taxonomy" id="2784346"/>
    <lineage>
        <taxon>Bacteria</taxon>
        <taxon>Bacillati</taxon>
        <taxon>Actinomycetota</taxon>
        <taxon>Actinomycetes</taxon>
        <taxon>Kitasatosporales</taxon>
        <taxon>Streptomycetaceae</taxon>
        <taxon>Actinacidiphila</taxon>
    </lineage>
</organism>
<dbReference type="InterPro" id="IPR050109">
    <property type="entry name" value="HTH-type_TetR-like_transc_reg"/>
</dbReference>
<dbReference type="InterPro" id="IPR001647">
    <property type="entry name" value="HTH_TetR"/>
</dbReference>
<dbReference type="Gene3D" id="1.10.357.10">
    <property type="entry name" value="Tetracycline Repressor, domain 2"/>
    <property type="match status" value="1"/>
</dbReference>
<evidence type="ECO:0000256" key="1">
    <source>
        <dbReference type="ARBA" id="ARBA00023125"/>
    </source>
</evidence>
<dbReference type="InterPro" id="IPR009057">
    <property type="entry name" value="Homeodomain-like_sf"/>
</dbReference>
<dbReference type="PRINTS" id="PR00455">
    <property type="entry name" value="HTHTETR"/>
</dbReference>
<evidence type="ECO:0000256" key="2">
    <source>
        <dbReference type="PROSITE-ProRule" id="PRU00335"/>
    </source>
</evidence>
<name>A0ABS2TRG3_9ACTN</name>
<feature type="compositionally biased region" description="Basic and acidic residues" evidence="3">
    <location>
        <begin position="119"/>
        <end position="138"/>
    </location>
</feature>
<dbReference type="SUPFAM" id="SSF46689">
    <property type="entry name" value="Homeodomain-like"/>
    <property type="match status" value="1"/>
</dbReference>
<feature type="domain" description="HTH tetR-type" evidence="4">
    <location>
        <begin position="13"/>
        <end position="73"/>
    </location>
</feature>
<evidence type="ECO:0000313" key="6">
    <source>
        <dbReference type="Proteomes" id="UP000749040"/>
    </source>
</evidence>